<dbReference type="InterPro" id="IPR029069">
    <property type="entry name" value="HotDog_dom_sf"/>
</dbReference>
<accession>A0ABX8ADF7</accession>
<evidence type="ECO:0000256" key="1">
    <source>
        <dbReference type="ARBA" id="ARBA00005953"/>
    </source>
</evidence>
<sequence>MNAPARAAVPLLEDYPFRLTDNVRFADLDPNNHVNNAVYSSYFETSRVMLTKDSSYGLTPDGLSWVLVKLDIHFRAELHWPGTIELGTGIEKIGRTSLTFAQVVFSGGKCIASSSATTVMVGLQSRQPTAIPADTITRLQPWMLRRAATA</sequence>
<dbReference type="InterPro" id="IPR050563">
    <property type="entry name" value="4-hydroxybenzoyl-CoA_TE"/>
</dbReference>
<keyword evidence="2" id="KW-0378">Hydrolase</keyword>
<gene>
    <name evidence="3" type="ORF">RPMA_20775</name>
</gene>
<evidence type="ECO:0000313" key="4">
    <source>
        <dbReference type="Proteomes" id="UP000682843"/>
    </source>
</evidence>
<proteinExistence type="inferred from homology"/>
<dbReference type="Proteomes" id="UP000682843">
    <property type="component" value="Chromosome"/>
</dbReference>
<dbReference type="CDD" id="cd00586">
    <property type="entry name" value="4HBT"/>
    <property type="match status" value="1"/>
</dbReference>
<dbReference type="PANTHER" id="PTHR31793:SF27">
    <property type="entry name" value="NOVEL THIOESTERASE SUPERFAMILY DOMAIN AND SAPOSIN A-TYPE DOMAIN CONTAINING PROTEIN (0610012H03RIK)"/>
    <property type="match status" value="1"/>
</dbReference>
<dbReference type="Gene3D" id="3.10.129.10">
    <property type="entry name" value="Hotdog Thioesterase"/>
    <property type="match status" value="1"/>
</dbReference>
<dbReference type="Pfam" id="PF13279">
    <property type="entry name" value="4HBT_2"/>
    <property type="match status" value="1"/>
</dbReference>
<organism evidence="3 4">
    <name type="scientific">Tardiphaga alba</name>
    <dbReference type="NCBI Taxonomy" id="340268"/>
    <lineage>
        <taxon>Bacteria</taxon>
        <taxon>Pseudomonadati</taxon>
        <taxon>Pseudomonadota</taxon>
        <taxon>Alphaproteobacteria</taxon>
        <taxon>Hyphomicrobiales</taxon>
        <taxon>Nitrobacteraceae</taxon>
        <taxon>Tardiphaga</taxon>
    </lineage>
</organism>
<dbReference type="SUPFAM" id="SSF54637">
    <property type="entry name" value="Thioesterase/thiol ester dehydrase-isomerase"/>
    <property type="match status" value="1"/>
</dbReference>
<name>A0ABX8ADF7_9BRAD</name>
<protein>
    <submittedName>
        <fullName evidence="3">Acyl-CoA thioesterase</fullName>
    </submittedName>
</protein>
<keyword evidence="4" id="KW-1185">Reference proteome</keyword>
<dbReference type="RefSeq" id="WP_211909603.1">
    <property type="nucleotide sequence ID" value="NZ_CP036498.1"/>
</dbReference>
<comment type="similarity">
    <text evidence="1">Belongs to the 4-hydroxybenzoyl-CoA thioesterase family.</text>
</comment>
<evidence type="ECO:0000256" key="2">
    <source>
        <dbReference type="ARBA" id="ARBA00022801"/>
    </source>
</evidence>
<dbReference type="EMBL" id="CP036498">
    <property type="protein sequence ID" value="QUS41006.1"/>
    <property type="molecule type" value="Genomic_DNA"/>
</dbReference>
<evidence type="ECO:0000313" key="3">
    <source>
        <dbReference type="EMBL" id="QUS41006.1"/>
    </source>
</evidence>
<dbReference type="PANTHER" id="PTHR31793">
    <property type="entry name" value="4-HYDROXYBENZOYL-COA THIOESTERASE FAMILY MEMBER"/>
    <property type="match status" value="1"/>
</dbReference>
<reference evidence="3 4" key="1">
    <citation type="submission" date="2019-02" db="EMBL/GenBank/DDBJ databases">
        <title>Emended description of the genus Rhodopseudomonas and description of Rhodopseudomonas albus sp. nov., a non-phototrophic, heavy-metal-tolerant bacterium isolated from garden soil.</title>
        <authorList>
            <person name="Bao Z."/>
            <person name="Cao W.W."/>
            <person name="Sato Y."/>
            <person name="Nishizawa T."/>
            <person name="Zhao J."/>
            <person name="Guo Y."/>
            <person name="Ohta H."/>
        </authorList>
    </citation>
    <scope>NUCLEOTIDE SEQUENCE [LARGE SCALE GENOMIC DNA]</scope>
    <source>
        <strain evidence="3 4">SK50-23</strain>
    </source>
</reference>